<reference evidence="2 3" key="1">
    <citation type="submission" date="2024-07" db="EMBL/GenBank/DDBJ databases">
        <title>Genomic Encyclopedia of Type Strains, Phase V (KMG-V): Genome sequencing to study the core and pangenomes of soil and plant-associated prokaryotes.</title>
        <authorList>
            <person name="Whitman W."/>
        </authorList>
    </citation>
    <scope>NUCLEOTIDE SEQUENCE [LARGE SCALE GENOMIC DNA]</scope>
    <source>
        <strain evidence="2 3">USDA 415</strain>
    </source>
</reference>
<dbReference type="EMBL" id="JBGBZA010000002">
    <property type="protein sequence ID" value="MEY9315537.1"/>
    <property type="molecule type" value="Genomic_DNA"/>
</dbReference>
<dbReference type="InterPro" id="IPR027417">
    <property type="entry name" value="P-loop_NTPase"/>
</dbReference>
<proteinExistence type="predicted"/>
<gene>
    <name evidence="2" type="ORF">ABIF29_002336</name>
</gene>
<evidence type="ECO:0000313" key="3">
    <source>
        <dbReference type="Proteomes" id="UP001565471"/>
    </source>
</evidence>
<dbReference type="InterPro" id="IPR033186">
    <property type="entry name" value="HerA_C"/>
</dbReference>
<dbReference type="Pfam" id="PF05872">
    <property type="entry name" value="HerA_C"/>
    <property type="match status" value="1"/>
</dbReference>
<dbReference type="InterPro" id="IPR051162">
    <property type="entry name" value="T4SS_component"/>
</dbReference>
<name>A0ABV4EWJ9_BRAEL</name>
<comment type="caution">
    <text evidence="2">The sequence shown here is derived from an EMBL/GenBank/DDBJ whole genome shotgun (WGS) entry which is preliminary data.</text>
</comment>
<sequence>MATSDTKLADTDEKIFIGKGEEAAWLTLALANRHGLVTGATGTGKTVTLQVMAEGFARAGVPVFAADIKGDLSGISEVGEAKDFILKRAKEMGLTFQPDQFSTVFWDVFGEQGHPVRATVTEMGPLLLSRMLDLNDVQEGVLNVAFRVADENGLTLIDMKDLRALLDAIAPDGSKKAADDEEDPLAPIRKAAQSYGNVSKATIGTIQRQLLVLENQGGAKFFGEPALTLKDFMRTDRDGRGMVNILVADKLMQSPRLYATFLLWMLSELFEELPEAGDLPKPKLVFFFDEAHLLFNDAPKALMDKIEQVVRLIRSKGVGVYFVTQNPIDVPDKVLAQLGNRVQHALRAFTPRDQKAVAAAAQTFRPNPKLDTARVIMELGKGEALVSFLEGGGTPSMVERVMVRPPSARIGPITPEERKAIMDASPVKGKYDTAVDAESAYEIIQKRLAGTAAPADGSAGGEGGGILGQLGSIASTIFGTNVKRGRMSTGQVIARSVTRSVTDKVIGGVAADLGKSLGGSVGGSIGRALVRGALGGLLRR</sequence>
<keyword evidence="3" id="KW-1185">Reference proteome</keyword>
<feature type="domain" description="Helicase HerA-like C-terminal" evidence="1">
    <location>
        <begin position="20"/>
        <end position="523"/>
    </location>
</feature>
<evidence type="ECO:0000259" key="1">
    <source>
        <dbReference type="Pfam" id="PF05872"/>
    </source>
</evidence>
<dbReference type="PANTHER" id="PTHR30121">
    <property type="entry name" value="UNCHARACTERIZED PROTEIN YJGR-RELATED"/>
    <property type="match status" value="1"/>
</dbReference>
<dbReference type="SUPFAM" id="SSF52540">
    <property type="entry name" value="P-loop containing nucleoside triphosphate hydrolases"/>
    <property type="match status" value="1"/>
</dbReference>
<accession>A0ABV4EWJ9</accession>
<protein>
    <submittedName>
        <fullName evidence="2">DNA helicase HerA-like ATPase</fullName>
    </submittedName>
</protein>
<dbReference type="Proteomes" id="UP001565471">
    <property type="component" value="Unassembled WGS sequence"/>
</dbReference>
<evidence type="ECO:0000313" key="2">
    <source>
        <dbReference type="EMBL" id="MEY9315537.1"/>
    </source>
</evidence>
<dbReference type="RefSeq" id="WP_016841848.1">
    <property type="nucleotide sequence ID" value="NZ_CP126026.1"/>
</dbReference>
<dbReference type="Gene3D" id="3.40.50.300">
    <property type="entry name" value="P-loop containing nucleotide triphosphate hydrolases"/>
    <property type="match status" value="2"/>
</dbReference>
<dbReference type="PANTHER" id="PTHR30121:SF6">
    <property type="entry name" value="SLR6007 PROTEIN"/>
    <property type="match status" value="1"/>
</dbReference>
<organism evidence="2 3">
    <name type="scientific">Bradyrhizobium elkanii</name>
    <dbReference type="NCBI Taxonomy" id="29448"/>
    <lineage>
        <taxon>Bacteria</taxon>
        <taxon>Pseudomonadati</taxon>
        <taxon>Pseudomonadota</taxon>
        <taxon>Alphaproteobacteria</taxon>
        <taxon>Hyphomicrobiales</taxon>
        <taxon>Nitrobacteraceae</taxon>
        <taxon>Bradyrhizobium</taxon>
    </lineage>
</organism>